<feature type="compositionally biased region" description="Basic and acidic residues" evidence="1">
    <location>
        <begin position="112"/>
        <end position="133"/>
    </location>
</feature>
<reference evidence="3" key="1">
    <citation type="journal article" date="2011" name="PLoS Genet.">
        <title>Genomic analysis of the necrotrophic fungal pathogens Sclerotinia sclerotiorum and Botrytis cinerea.</title>
        <authorList>
            <person name="Amselem J."/>
            <person name="Cuomo C.A."/>
            <person name="van Kan J.A."/>
            <person name="Viaud M."/>
            <person name="Benito E.P."/>
            <person name="Couloux A."/>
            <person name="Coutinho P.M."/>
            <person name="de Vries R.P."/>
            <person name="Dyer P.S."/>
            <person name="Fillinger S."/>
            <person name="Fournier E."/>
            <person name="Gout L."/>
            <person name="Hahn M."/>
            <person name="Kohn L."/>
            <person name="Lapalu N."/>
            <person name="Plummer K.M."/>
            <person name="Pradier J.M."/>
            <person name="Quevillon E."/>
            <person name="Sharon A."/>
            <person name="Simon A."/>
            <person name="ten Have A."/>
            <person name="Tudzynski B."/>
            <person name="Tudzynski P."/>
            <person name="Wincker P."/>
            <person name="Andrew M."/>
            <person name="Anthouard V."/>
            <person name="Beever R.E."/>
            <person name="Beffa R."/>
            <person name="Benoit I."/>
            <person name="Bouzid O."/>
            <person name="Brault B."/>
            <person name="Chen Z."/>
            <person name="Choquer M."/>
            <person name="Collemare J."/>
            <person name="Cotton P."/>
            <person name="Danchin E.G."/>
            <person name="Da Silva C."/>
            <person name="Gautier A."/>
            <person name="Giraud C."/>
            <person name="Giraud T."/>
            <person name="Gonzalez C."/>
            <person name="Grossetete S."/>
            <person name="Guldener U."/>
            <person name="Henrissat B."/>
            <person name="Howlett B.J."/>
            <person name="Kodira C."/>
            <person name="Kretschmer M."/>
            <person name="Lappartient A."/>
            <person name="Leroch M."/>
            <person name="Levis C."/>
            <person name="Mauceli E."/>
            <person name="Neuveglise C."/>
            <person name="Oeser B."/>
            <person name="Pearson M."/>
            <person name="Poulain J."/>
            <person name="Poussereau N."/>
            <person name="Quesneville H."/>
            <person name="Rascle C."/>
            <person name="Schumacher J."/>
            <person name="Segurens B."/>
            <person name="Sexton A."/>
            <person name="Silva E."/>
            <person name="Sirven C."/>
            <person name="Soanes D.M."/>
            <person name="Talbot N.J."/>
            <person name="Templeton M."/>
            <person name="Yandava C."/>
            <person name="Yarden O."/>
            <person name="Zeng Q."/>
            <person name="Rollins J.A."/>
            <person name="Lebrun M.H."/>
            <person name="Dickman M."/>
        </authorList>
    </citation>
    <scope>NUCLEOTIDE SEQUENCE [LARGE SCALE GENOMIC DNA]</scope>
    <source>
        <strain evidence="3">T4</strain>
    </source>
</reference>
<dbReference type="HOGENOM" id="CLU_715695_0_0_1"/>
<gene>
    <name evidence="2" type="ORF">BofuT4_P094180.1</name>
</gene>
<evidence type="ECO:0000313" key="2">
    <source>
        <dbReference type="EMBL" id="CCD49710.1"/>
    </source>
</evidence>
<feature type="compositionally biased region" description="Low complexity" evidence="1">
    <location>
        <begin position="1"/>
        <end position="14"/>
    </location>
</feature>
<feature type="compositionally biased region" description="Basic residues" evidence="1">
    <location>
        <begin position="404"/>
        <end position="414"/>
    </location>
</feature>
<feature type="region of interest" description="Disordered" evidence="1">
    <location>
        <begin position="1"/>
        <end position="232"/>
    </location>
</feature>
<proteinExistence type="predicted"/>
<organism evidence="2 3">
    <name type="scientific">Botryotinia fuckeliana (strain T4)</name>
    <name type="common">Noble rot fungus</name>
    <name type="synonym">Botrytis cinerea</name>
    <dbReference type="NCBI Taxonomy" id="999810"/>
    <lineage>
        <taxon>Eukaryota</taxon>
        <taxon>Fungi</taxon>
        <taxon>Dikarya</taxon>
        <taxon>Ascomycota</taxon>
        <taxon>Pezizomycotina</taxon>
        <taxon>Leotiomycetes</taxon>
        <taxon>Helotiales</taxon>
        <taxon>Sclerotiniaceae</taxon>
        <taxon>Botrytis</taxon>
    </lineage>
</organism>
<sequence>MSRQWSSAPSSRSHSLQRGGSSFDRPPANDLTAPRNVSLDGRASFFRPFEQSTDPTHRRPVMTKESSKSGYQSEGEESRSGDNTRRRTGSEARGKRKNSGHYTDGSMGSGKGTDRTTRGRKLHSGDPKLENSSDRNPSLVSRTSSTSSTGSTTLNKMMPGGDFDKNDYYPNDFQEMIIALSAQKGKNSDQRRRDRSESRPRKDTRDGSVASHRAPSTKSFSSGGSYITADDGLGVKTNKTMAKRPSFQEIDQSQISLGKSALLLEPDGSVAKPKSERKPVRVPPQGENFEIHVNRHPLNNGNEIKQVPRTRTLGAETLPQPPLRPNQDYGKWGSFGGPERHTASNQSQSFNPHRERGYPQQPKHARRNASPASSNTHTGFSKPPEKYIPKHFNEIVGPPEKERTKKTKKKKKKRGEGEEEEGGERRYSRFRNVFSMWGRKNRSDKNR</sequence>
<evidence type="ECO:0000256" key="1">
    <source>
        <dbReference type="SAM" id="MobiDB-lite"/>
    </source>
</evidence>
<evidence type="ECO:0000313" key="3">
    <source>
        <dbReference type="Proteomes" id="UP000008177"/>
    </source>
</evidence>
<feature type="compositionally biased region" description="Polar residues" evidence="1">
    <location>
        <begin position="214"/>
        <end position="225"/>
    </location>
</feature>
<dbReference type="EMBL" id="FQ790321">
    <property type="protein sequence ID" value="CCD49710.1"/>
    <property type="molecule type" value="Genomic_DNA"/>
</dbReference>
<feature type="region of interest" description="Disordered" evidence="1">
    <location>
        <begin position="266"/>
        <end position="447"/>
    </location>
</feature>
<accession>G2YD62</accession>
<feature type="compositionally biased region" description="Basic and acidic residues" evidence="1">
    <location>
        <begin position="383"/>
        <end position="403"/>
    </location>
</feature>
<feature type="compositionally biased region" description="Basic and acidic residues" evidence="1">
    <location>
        <begin position="76"/>
        <end position="93"/>
    </location>
</feature>
<dbReference type="Proteomes" id="UP000008177">
    <property type="component" value="Unplaced contigs"/>
</dbReference>
<feature type="compositionally biased region" description="Basic and acidic residues" evidence="1">
    <location>
        <begin position="186"/>
        <end position="206"/>
    </location>
</feature>
<feature type="compositionally biased region" description="Low complexity" evidence="1">
    <location>
        <begin position="143"/>
        <end position="153"/>
    </location>
</feature>
<protein>
    <recommendedName>
        <fullName evidence="4">Pal1 cell morphology protein</fullName>
    </recommendedName>
</protein>
<dbReference type="OrthoDB" id="10410752at2759"/>
<dbReference type="AlphaFoldDB" id="G2YD62"/>
<evidence type="ECO:0008006" key="4">
    <source>
        <dbReference type="Google" id="ProtNLM"/>
    </source>
</evidence>
<dbReference type="InParanoid" id="G2YD62"/>
<name>G2YD62_BOTF4</name>
<feature type="compositionally biased region" description="Polar residues" evidence="1">
    <location>
        <begin position="370"/>
        <end position="379"/>
    </location>
</feature>